<dbReference type="SUPFAM" id="SSF81901">
    <property type="entry name" value="HCP-like"/>
    <property type="match status" value="1"/>
</dbReference>
<evidence type="ECO:0000313" key="2">
    <source>
        <dbReference type="EMBL" id="KDQ61081.1"/>
    </source>
</evidence>
<evidence type="ECO:0000259" key="1">
    <source>
        <dbReference type="Pfam" id="PF12770"/>
    </source>
</evidence>
<protein>
    <recommendedName>
        <fullName evidence="1">CHAT domain-containing protein</fullName>
    </recommendedName>
</protein>
<dbReference type="InterPro" id="IPR024983">
    <property type="entry name" value="CHAT_dom"/>
</dbReference>
<dbReference type="PANTHER" id="PTHR19959:SF119">
    <property type="entry name" value="FUNGAL LIPASE-LIKE DOMAIN-CONTAINING PROTEIN"/>
    <property type="match status" value="1"/>
</dbReference>
<dbReference type="SUPFAM" id="SSF48452">
    <property type="entry name" value="TPR-like"/>
    <property type="match status" value="1"/>
</dbReference>
<feature type="domain" description="CHAT" evidence="1">
    <location>
        <begin position="638"/>
        <end position="931"/>
    </location>
</feature>
<dbReference type="OrthoDB" id="9991317at2759"/>
<dbReference type="InParanoid" id="A0A067QEP0"/>
<dbReference type="EMBL" id="KL197713">
    <property type="protein sequence ID" value="KDQ61081.1"/>
    <property type="molecule type" value="Genomic_DNA"/>
</dbReference>
<evidence type="ECO:0000313" key="3">
    <source>
        <dbReference type="Proteomes" id="UP000027265"/>
    </source>
</evidence>
<name>A0A067QEP0_9AGAM</name>
<dbReference type="InterPro" id="IPR011990">
    <property type="entry name" value="TPR-like_helical_dom_sf"/>
</dbReference>
<dbReference type="PANTHER" id="PTHR19959">
    <property type="entry name" value="KINESIN LIGHT CHAIN"/>
    <property type="match status" value="1"/>
</dbReference>
<proteinExistence type="predicted"/>
<dbReference type="Gene3D" id="1.25.40.10">
    <property type="entry name" value="Tetratricopeptide repeat domain"/>
    <property type="match status" value="2"/>
</dbReference>
<dbReference type="HOGENOM" id="CLU_001305_0_1_1"/>
<reference evidence="3" key="1">
    <citation type="journal article" date="2014" name="Proc. Natl. Acad. Sci. U.S.A.">
        <title>Extensive sampling of basidiomycete genomes demonstrates inadequacy of the white-rot/brown-rot paradigm for wood decay fungi.</title>
        <authorList>
            <person name="Riley R."/>
            <person name="Salamov A.A."/>
            <person name="Brown D.W."/>
            <person name="Nagy L.G."/>
            <person name="Floudas D."/>
            <person name="Held B.W."/>
            <person name="Levasseur A."/>
            <person name="Lombard V."/>
            <person name="Morin E."/>
            <person name="Otillar R."/>
            <person name="Lindquist E.A."/>
            <person name="Sun H."/>
            <person name="LaButti K.M."/>
            <person name="Schmutz J."/>
            <person name="Jabbour D."/>
            <person name="Luo H."/>
            <person name="Baker S.E."/>
            <person name="Pisabarro A.G."/>
            <person name="Walton J.D."/>
            <person name="Blanchette R.A."/>
            <person name="Henrissat B."/>
            <person name="Martin F."/>
            <person name="Cullen D."/>
            <person name="Hibbett D.S."/>
            <person name="Grigoriev I.V."/>
        </authorList>
    </citation>
    <scope>NUCLEOTIDE SEQUENCE [LARGE SCALE GENOMIC DNA]</scope>
    <source>
        <strain evidence="3">MUCL 33604</strain>
    </source>
</reference>
<organism evidence="2 3">
    <name type="scientific">Jaapia argillacea MUCL 33604</name>
    <dbReference type="NCBI Taxonomy" id="933084"/>
    <lineage>
        <taxon>Eukaryota</taxon>
        <taxon>Fungi</taxon>
        <taxon>Dikarya</taxon>
        <taxon>Basidiomycota</taxon>
        <taxon>Agaricomycotina</taxon>
        <taxon>Agaricomycetes</taxon>
        <taxon>Agaricomycetidae</taxon>
        <taxon>Jaapiales</taxon>
        <taxon>Jaapiaceae</taxon>
        <taxon>Jaapia</taxon>
    </lineage>
</organism>
<accession>A0A067QEP0</accession>
<dbReference type="Pfam" id="PF12770">
    <property type="entry name" value="CHAT"/>
    <property type="match status" value="1"/>
</dbReference>
<gene>
    <name evidence="2" type="ORF">JAAARDRAFT_124653</name>
</gene>
<keyword evidence="3" id="KW-1185">Reference proteome</keyword>
<dbReference type="AlphaFoldDB" id="A0A067QEP0"/>
<dbReference type="Proteomes" id="UP000027265">
    <property type="component" value="Unassembled WGS sequence"/>
</dbReference>
<sequence>MLYTQWNPIENIHKAIQVKRDAVSLTRPGHPDMAARLNTLFNSLFRRYELYGQACDIEEAVTIQEEANRCTPDDSMHKAGCLYGLGNVYRIRFRHLGQLSDIDKAVEIHERSVNMTPDTDTDNKVIRLVSLSDSLECRFDGLGSLRDIDRTISMTTLAAQITANGHVHRDRVLGALGGAFRKRFDHLRELDDIDKAISFLEQAANLASADDEDKPVRLDHLANAYQARFQRFKAPSDIDKAVTHHNDAVQLTSNSHPRKPTVLSNLGNSLVARFEHSSEKPDIDRATQAHRDALALMPEGHAARPSCLNNLSVALVRRFLKYDDIQDINEAIEALNESVRLTPPGHPERASHLLNLGHAVRLLFTKSGDVKDIRRASSVFSEAARSESGPPSTLFEAAIQWSKYAQEAGTSPLEAFRCAVDLLSRVAWMGMSVFDRYVELYELGGIVREAAGAAIASGEYGTAVEWLEQGRSIVWGQQLQLRAPVHELRDTYPELATELVQVSKALEAANGRDTVYDEDAPQKRHNLVLEWEALVEKVRKETELKDFLRPLKYTELSKAASDSGPVIIVNVCGSRCDALIVLSNGSEPLHVPLPEFSLDQATSLERSFHKVLVGSGVGATRGINSAWSDNPDFRFRNLLSSLWSWVVKPIIEDLQTTVSKRGLRRVWWCPTGVLSLLPLHAAGIYDSKSPGNNVSDFVVSSYTPTLSALINARRHRGNPSSPLKLLIVAHPGTPSAPIPNTEAELKYITKRCGRSIKRCGGKIHYTTLTGASASVPLVTQGMEQCGWIHLACHGVQNFQDPGKSALILTAPSDSTSNRLELSDIIRNPHPHATFAFLSACQTATGDSGLPDEVVHLASGMLVAGYGSVIATMWSIEDSDAPLVADSVYGDLFGKRHPDSTQAAFALHRAIKKLRDGGAPFLSWVPFIHLGD</sequence>
<dbReference type="STRING" id="933084.A0A067QEP0"/>